<gene>
    <name evidence="2" type="ORF">HMPREF9418_2309</name>
    <name evidence="3" type="ORF">MON40_00180</name>
</gene>
<evidence type="ECO:0000313" key="2">
    <source>
        <dbReference type="EMBL" id="EGQ75733.1"/>
    </source>
</evidence>
<dbReference type="AlphaFoldDB" id="A0AA36UIB6"/>
<dbReference type="EMBL" id="CP094241">
    <property type="protein sequence ID" value="UNV84990.1"/>
    <property type="molecule type" value="Genomic_DNA"/>
</dbReference>
<evidence type="ECO:0000313" key="5">
    <source>
        <dbReference type="Proteomes" id="UP000829455"/>
    </source>
</evidence>
<sequence>MTATETTTVQNSRSDAASLTKGRLKTQKYAFQTTFPISPEPVREKC</sequence>
<feature type="compositionally biased region" description="Polar residues" evidence="1">
    <location>
        <begin position="1"/>
        <end position="17"/>
    </location>
</feature>
<proteinExistence type="predicted"/>
<name>A0AA36UIB6_9NEIS</name>
<keyword evidence="5" id="KW-1185">Reference proteome</keyword>
<evidence type="ECO:0000313" key="4">
    <source>
        <dbReference type="Proteomes" id="UP000004982"/>
    </source>
</evidence>
<evidence type="ECO:0000256" key="1">
    <source>
        <dbReference type="SAM" id="MobiDB-lite"/>
    </source>
</evidence>
<protein>
    <submittedName>
        <fullName evidence="2">Uncharacterized protein</fullName>
    </submittedName>
</protein>
<evidence type="ECO:0000313" key="3">
    <source>
        <dbReference type="EMBL" id="UNV84990.1"/>
    </source>
</evidence>
<dbReference type="Proteomes" id="UP000829455">
    <property type="component" value="Chromosome"/>
</dbReference>
<reference evidence="3 5" key="2">
    <citation type="submission" date="2022-03" db="EMBL/GenBank/DDBJ databases">
        <title>Genome sequencing of Neisseria macacae.</title>
        <authorList>
            <person name="Baek M.-G."/>
        </authorList>
    </citation>
    <scope>NUCLEOTIDE SEQUENCE [LARGE SCALE GENOMIC DNA]</scope>
    <source>
        <strain evidence="3 5">ATCC 33926</strain>
    </source>
</reference>
<organism evidence="2 4">
    <name type="scientific">Neisseria macacae ATCC 33926</name>
    <dbReference type="NCBI Taxonomy" id="997348"/>
    <lineage>
        <taxon>Bacteria</taxon>
        <taxon>Pseudomonadati</taxon>
        <taxon>Pseudomonadota</taxon>
        <taxon>Betaproteobacteria</taxon>
        <taxon>Neisseriales</taxon>
        <taxon>Neisseriaceae</taxon>
        <taxon>Neisseria</taxon>
    </lineage>
</organism>
<reference evidence="2 4" key="1">
    <citation type="submission" date="2011-05" db="EMBL/GenBank/DDBJ databases">
        <authorList>
            <person name="Muzny D."/>
            <person name="Qin X."/>
            <person name="Deng J."/>
            <person name="Jiang H."/>
            <person name="Liu Y."/>
            <person name="Qu J."/>
            <person name="Song X.-Z."/>
            <person name="Zhang L."/>
            <person name="Thornton R."/>
            <person name="Coyle M."/>
            <person name="Francisco L."/>
            <person name="Jackson L."/>
            <person name="Javaid M."/>
            <person name="Korchina V."/>
            <person name="Kovar C."/>
            <person name="Mata R."/>
            <person name="Mathew T."/>
            <person name="Ngo R."/>
            <person name="Nguyen L."/>
            <person name="Nguyen N."/>
            <person name="Okwuonu G."/>
            <person name="Ongeri F."/>
            <person name="Pham C."/>
            <person name="Simmons D."/>
            <person name="Wilczek-Boney K."/>
            <person name="Hale W."/>
            <person name="Jakkamsetti A."/>
            <person name="Pham P."/>
            <person name="Ruth R."/>
            <person name="San Lucas F."/>
            <person name="Warren J."/>
            <person name="Zhang J."/>
            <person name="Zhao Z."/>
            <person name="Zhou C."/>
            <person name="Zhu D."/>
            <person name="Lee S."/>
            <person name="Bess C."/>
            <person name="Blankenburg K."/>
            <person name="Forbes L."/>
            <person name="Fu Q."/>
            <person name="Gubbala S."/>
            <person name="Hirani K."/>
            <person name="Jayaseelan J.C."/>
            <person name="Lara F."/>
            <person name="Munidasa M."/>
            <person name="Palculict T."/>
            <person name="Patil S."/>
            <person name="Pu L.-L."/>
            <person name="Saada N."/>
            <person name="Tang L."/>
            <person name="Weissenberger G."/>
            <person name="Zhu Y."/>
            <person name="Hemphill L."/>
            <person name="Shang Y."/>
            <person name="Youmans B."/>
            <person name="Ayvaz T."/>
            <person name="Ross M."/>
            <person name="Santibanez J."/>
            <person name="Aqrawi P."/>
            <person name="Gross S."/>
            <person name="Joshi V."/>
            <person name="Fowler G."/>
            <person name="Nazareth L."/>
            <person name="Reid J."/>
            <person name="Worley K."/>
            <person name="Petrosino J."/>
            <person name="Highlander S."/>
            <person name="Gibbs R."/>
        </authorList>
    </citation>
    <scope>NUCLEOTIDE SEQUENCE [LARGE SCALE GENOMIC DNA]</scope>
    <source>
        <strain evidence="2 4">ATCC 33926</strain>
    </source>
</reference>
<accession>A0AA36UIB6</accession>
<dbReference type="RefSeq" id="WP_003779536.1">
    <property type="nucleotide sequence ID" value="NZ_CP094241.1"/>
</dbReference>
<feature type="region of interest" description="Disordered" evidence="1">
    <location>
        <begin position="1"/>
        <end position="21"/>
    </location>
</feature>
<dbReference type="EMBL" id="AFQE01000113">
    <property type="protein sequence ID" value="EGQ75733.1"/>
    <property type="molecule type" value="Genomic_DNA"/>
</dbReference>
<dbReference type="Proteomes" id="UP000004982">
    <property type="component" value="Unassembled WGS sequence"/>
</dbReference>